<feature type="compositionally biased region" description="Low complexity" evidence="1">
    <location>
        <begin position="12"/>
        <end position="23"/>
    </location>
</feature>
<dbReference type="GeneID" id="29985791"/>
<feature type="region of interest" description="Disordered" evidence="1">
    <location>
        <begin position="1"/>
        <end position="39"/>
    </location>
</feature>
<dbReference type="EMBL" id="JPDN02000031">
    <property type="protein sequence ID" value="PON23205.1"/>
    <property type="molecule type" value="Genomic_DNA"/>
</dbReference>
<feature type="region of interest" description="Disordered" evidence="1">
    <location>
        <begin position="97"/>
        <end position="130"/>
    </location>
</feature>
<name>A0A2P4ZFY8_9HYPO</name>
<dbReference type="Proteomes" id="UP000054821">
    <property type="component" value="Unassembled WGS sequence"/>
</dbReference>
<dbReference type="RefSeq" id="XP_018661131.1">
    <property type="nucleotide sequence ID" value="XM_018805708.1"/>
</dbReference>
<gene>
    <name evidence="2" type="ORF">TGAM01_v207978</name>
</gene>
<feature type="compositionally biased region" description="Basic and acidic residues" evidence="1">
    <location>
        <begin position="1"/>
        <end position="11"/>
    </location>
</feature>
<evidence type="ECO:0000256" key="1">
    <source>
        <dbReference type="SAM" id="MobiDB-lite"/>
    </source>
</evidence>
<accession>A0A2P4ZFY8</accession>
<sequence>MQQSRRGREDGSGAAQAAQNASAIRNGPCPQGKWADARGHKPQTVTALLTSFEQHSIRIEGWRFFVRRGIALAVAHDSRARQLEASRPAVSASWALLGKAEGDKREKEKAERREKNRPIEAELEDINRAE</sequence>
<feature type="compositionally biased region" description="Basic and acidic residues" evidence="1">
    <location>
        <begin position="100"/>
        <end position="130"/>
    </location>
</feature>
<protein>
    <submittedName>
        <fullName evidence="2">Uncharacterized protein</fullName>
    </submittedName>
</protein>
<comment type="caution">
    <text evidence="2">The sequence shown here is derived from an EMBL/GenBank/DDBJ whole genome shotgun (WGS) entry which is preliminary data.</text>
</comment>
<keyword evidence="3" id="KW-1185">Reference proteome</keyword>
<proteinExistence type="predicted"/>
<organism evidence="2 3">
    <name type="scientific">Trichoderma gamsii</name>
    <dbReference type="NCBI Taxonomy" id="398673"/>
    <lineage>
        <taxon>Eukaryota</taxon>
        <taxon>Fungi</taxon>
        <taxon>Dikarya</taxon>
        <taxon>Ascomycota</taxon>
        <taxon>Pezizomycotina</taxon>
        <taxon>Sordariomycetes</taxon>
        <taxon>Hypocreomycetidae</taxon>
        <taxon>Hypocreales</taxon>
        <taxon>Hypocreaceae</taxon>
        <taxon>Trichoderma</taxon>
    </lineage>
</organism>
<evidence type="ECO:0000313" key="2">
    <source>
        <dbReference type="EMBL" id="PON23205.1"/>
    </source>
</evidence>
<dbReference type="AlphaFoldDB" id="A0A2P4ZFY8"/>
<reference evidence="2 3" key="1">
    <citation type="journal article" date="2016" name="Genome Announc.">
        <title>Draft Whole-Genome Sequence of Trichoderma gamsii T6085, a Promising Biocontrol Agent of Fusarium Head Blight on Wheat.</title>
        <authorList>
            <person name="Baroncelli R."/>
            <person name="Zapparata A."/>
            <person name="Piaggeschi G."/>
            <person name="Sarrocco S."/>
            <person name="Vannacci G."/>
        </authorList>
    </citation>
    <scope>NUCLEOTIDE SEQUENCE [LARGE SCALE GENOMIC DNA]</scope>
    <source>
        <strain evidence="2 3">T6085</strain>
    </source>
</reference>
<evidence type="ECO:0000313" key="3">
    <source>
        <dbReference type="Proteomes" id="UP000054821"/>
    </source>
</evidence>